<dbReference type="GO" id="GO:0009098">
    <property type="term" value="P:L-leucine biosynthetic process"/>
    <property type="evidence" value="ECO:0007669"/>
    <property type="project" value="TreeGrafter"/>
</dbReference>
<gene>
    <name evidence="3" type="ORF">BHV79_13275</name>
</gene>
<dbReference type="PANTHER" id="PTHR10277">
    <property type="entry name" value="HOMOCITRATE SYNTHASE-RELATED"/>
    <property type="match status" value="1"/>
</dbReference>
<dbReference type="AlphaFoldDB" id="A0A1Q6HZE1"/>
<dbReference type="PROSITE" id="PS50991">
    <property type="entry name" value="PYR_CT"/>
    <property type="match status" value="1"/>
</dbReference>
<dbReference type="InterPro" id="IPR013785">
    <property type="entry name" value="Aldolase_TIM"/>
</dbReference>
<evidence type="ECO:0000313" key="3">
    <source>
        <dbReference type="EMBL" id="OKZ31607.1"/>
    </source>
</evidence>
<dbReference type="GO" id="GO:0003852">
    <property type="term" value="F:2-isopropylmalate synthase activity"/>
    <property type="evidence" value="ECO:0007669"/>
    <property type="project" value="TreeGrafter"/>
</dbReference>
<dbReference type="Gene3D" id="3.20.20.70">
    <property type="entry name" value="Aldolase class I"/>
    <property type="match status" value="1"/>
</dbReference>
<keyword evidence="1" id="KW-0464">Manganese</keyword>
<organism evidence="3 4">
    <name type="scientific">Bacteroides uniformis</name>
    <dbReference type="NCBI Taxonomy" id="820"/>
    <lineage>
        <taxon>Bacteria</taxon>
        <taxon>Pseudomonadati</taxon>
        <taxon>Bacteroidota</taxon>
        <taxon>Bacteroidia</taxon>
        <taxon>Bacteroidales</taxon>
        <taxon>Bacteroidaceae</taxon>
        <taxon>Bacteroides</taxon>
    </lineage>
</organism>
<evidence type="ECO:0000313" key="4">
    <source>
        <dbReference type="Proteomes" id="UP000186549"/>
    </source>
</evidence>
<proteinExistence type="predicted"/>
<dbReference type="Proteomes" id="UP000186549">
    <property type="component" value="Unassembled WGS sequence"/>
</dbReference>
<dbReference type="InterPro" id="IPR050073">
    <property type="entry name" value="2-IPM_HCS-like"/>
</dbReference>
<reference evidence="3 4" key="1">
    <citation type="journal article" date="2016" name="Nat. Biotechnol.">
        <title>Measurement of bacterial replication rates in microbial communities.</title>
        <authorList>
            <person name="Brown C.T."/>
            <person name="Olm M.R."/>
            <person name="Thomas B.C."/>
            <person name="Banfield J.F."/>
        </authorList>
    </citation>
    <scope>NUCLEOTIDE SEQUENCE [LARGE SCALE GENOMIC DNA]</scope>
    <source>
        <strain evidence="3">45_41</strain>
    </source>
</reference>
<dbReference type="InterPro" id="IPR000891">
    <property type="entry name" value="PYR_CT"/>
</dbReference>
<evidence type="ECO:0000259" key="2">
    <source>
        <dbReference type="PROSITE" id="PS50991"/>
    </source>
</evidence>
<dbReference type="Pfam" id="PF00682">
    <property type="entry name" value="HMGL-like"/>
    <property type="match status" value="1"/>
</dbReference>
<evidence type="ECO:0000256" key="1">
    <source>
        <dbReference type="ARBA" id="ARBA00023211"/>
    </source>
</evidence>
<dbReference type="PANTHER" id="PTHR10277:SF9">
    <property type="entry name" value="2-ISOPROPYLMALATE SYNTHASE 1, CHLOROPLASTIC-RELATED"/>
    <property type="match status" value="1"/>
</dbReference>
<protein>
    <recommendedName>
        <fullName evidence="2">Pyruvate carboxyltransferase domain-containing protein</fullName>
    </recommendedName>
</protein>
<name>A0A1Q6HZE1_BACUN</name>
<accession>A0A1Q6HZE1</accession>
<feature type="domain" description="Pyruvate carboxyltransferase" evidence="2">
    <location>
        <begin position="1"/>
        <end position="254"/>
    </location>
</feature>
<comment type="caution">
    <text evidence="3">The sequence shown here is derived from an EMBL/GenBank/DDBJ whole genome shotgun (WGS) entry which is preliminary data.</text>
</comment>
<dbReference type="CDD" id="cd07944">
    <property type="entry name" value="DRE_TIM_HOA_like"/>
    <property type="match status" value="1"/>
</dbReference>
<dbReference type="SUPFAM" id="SSF51569">
    <property type="entry name" value="Aldolase"/>
    <property type="match status" value="1"/>
</dbReference>
<dbReference type="EMBL" id="MNQU01000252">
    <property type="protein sequence ID" value="OKZ31607.1"/>
    <property type="molecule type" value="Genomic_DNA"/>
</dbReference>
<dbReference type="SMR" id="A0A1Q6HZE1"/>
<sequence length="510" mass="57703">MKILDCTLRDGGYYTNWDFNSKIVDAYILAMNELPIDYLEVGYRNKPSKEYMGKFGYTPVSVLKHLRNISTKKIAIMLNEKNTTPEDLNHLLLPIIGLVDMIRIAIDPQNIDRAIVLAKAIKTMGFEVGFNVMYMSKWAEMNGFLSKLKAIDKIADLFCMVDSFGGITPKEVKNLLKEVRKYTHVPVGFHGHDNLQLGLINSITAIDDGIDFIDATITGMGRGAGNLKMELLLTYLNKHHGLNVDFNVLGNIITTFTPLLEKYQWGTNLPYMLSGANNIPQKEVMDWVTNRVYSFNSIIRALDNRKNKMEDNAKYPLLNIKNKFDRVVIIGGGFNAIEHKEAIKSFIETHTNTAIIFATARYAREYLDVNAPHFYCLVGNEGHRLTHNINPQNLSGICVLPPYPRPMGTEVPEYAKNVTFELENITFIDQYKDSVTTIALQLAILLTDQDIYLVGYDGYPGNVLSEKEMALTNENRTIFATYTTISGKILKSLTPSIYKEIEVVSVYQFI</sequence>